<comment type="caution">
    <text evidence="1">The sequence shown here is derived from an EMBL/GenBank/DDBJ whole genome shotgun (WGS) entry which is preliminary data.</text>
</comment>
<accession>A0AAN6LN58</accession>
<dbReference type="AlphaFoldDB" id="A0AAN6LN58"/>
<evidence type="ECO:0008006" key="3">
    <source>
        <dbReference type="Google" id="ProtNLM"/>
    </source>
</evidence>
<keyword evidence="2" id="KW-1185">Reference proteome</keyword>
<sequence length="146" mass="16085">MGLITTIYDTVELGHFTWPFRNRHPVHPSTVHFPLTFLTTAYTLDTAQGLIPSLRPLTPLIPFLTPIAQIAYLSHLAGVLTSLPAMTSGTAELWELYKKGGINRVDKERTHPKTHEEVVRRNVKLGVVHGVLNVVALGDTDAISPS</sequence>
<evidence type="ECO:0000313" key="1">
    <source>
        <dbReference type="EMBL" id="KAK3196985.1"/>
    </source>
</evidence>
<gene>
    <name evidence="1" type="ORF">GRF29_1536g220055</name>
</gene>
<name>A0AAN6LN58_9PLEO</name>
<dbReference type="EMBL" id="WVTA01000021">
    <property type="protein sequence ID" value="KAK3196985.1"/>
    <property type="molecule type" value="Genomic_DNA"/>
</dbReference>
<organism evidence="1 2">
    <name type="scientific">Pseudopithomyces chartarum</name>
    <dbReference type="NCBI Taxonomy" id="1892770"/>
    <lineage>
        <taxon>Eukaryota</taxon>
        <taxon>Fungi</taxon>
        <taxon>Dikarya</taxon>
        <taxon>Ascomycota</taxon>
        <taxon>Pezizomycotina</taxon>
        <taxon>Dothideomycetes</taxon>
        <taxon>Pleosporomycetidae</taxon>
        <taxon>Pleosporales</taxon>
        <taxon>Massarineae</taxon>
        <taxon>Didymosphaeriaceae</taxon>
        <taxon>Pseudopithomyces</taxon>
    </lineage>
</organism>
<reference evidence="1 2" key="1">
    <citation type="submission" date="2021-02" db="EMBL/GenBank/DDBJ databases">
        <title>Genome assembly of Pseudopithomyces chartarum.</title>
        <authorList>
            <person name="Jauregui R."/>
            <person name="Singh J."/>
            <person name="Voisey C."/>
        </authorList>
    </citation>
    <scope>NUCLEOTIDE SEQUENCE [LARGE SCALE GENOMIC DNA]</scope>
    <source>
        <strain evidence="1 2">AGR01</strain>
    </source>
</reference>
<proteinExistence type="predicted"/>
<protein>
    <recommendedName>
        <fullName evidence="3">DUF2231 domain-containing protein</fullName>
    </recommendedName>
</protein>
<evidence type="ECO:0000313" key="2">
    <source>
        <dbReference type="Proteomes" id="UP001280581"/>
    </source>
</evidence>
<dbReference type="Proteomes" id="UP001280581">
    <property type="component" value="Unassembled WGS sequence"/>
</dbReference>